<feature type="repeat" description="ANK" evidence="1">
    <location>
        <begin position="260"/>
        <end position="292"/>
    </location>
</feature>
<reference evidence="2 3" key="1">
    <citation type="submission" date="2018-06" db="EMBL/GenBank/DDBJ databases">
        <title>Complete Genomes of Monosporascus.</title>
        <authorList>
            <person name="Robinson A.J."/>
            <person name="Natvig D.O."/>
        </authorList>
    </citation>
    <scope>NUCLEOTIDE SEQUENCE [LARGE SCALE GENOMIC DNA]</scope>
    <source>
        <strain evidence="2 3">CBS 609.92</strain>
    </source>
</reference>
<proteinExistence type="predicted"/>
<accession>A0ABY0HJA5</accession>
<evidence type="ECO:0000256" key="1">
    <source>
        <dbReference type="PROSITE-ProRule" id="PRU00023"/>
    </source>
</evidence>
<dbReference type="InterPro" id="IPR036770">
    <property type="entry name" value="Ankyrin_rpt-contain_sf"/>
</dbReference>
<keyword evidence="3" id="KW-1185">Reference proteome</keyword>
<evidence type="ECO:0000313" key="2">
    <source>
        <dbReference type="EMBL" id="RYO93775.1"/>
    </source>
</evidence>
<keyword evidence="1" id="KW-0040">ANK repeat</keyword>
<dbReference type="Gene3D" id="1.25.40.20">
    <property type="entry name" value="Ankyrin repeat-containing domain"/>
    <property type="match status" value="1"/>
</dbReference>
<sequence>MTRRPKLATVQIAHFTVKEYPLSDRIASAAMPYFALSLDECGTALLDTCFSKVLDFAASPCLMALFLAIALMVIRDVEAWGEFLQRPGSKALREKFYRAVDPWGPNYNTIQQVQPVVSSFLREYIPGLGQRTDYLIPYVEIPKLRWTGLFLNVLTNGQRMTDAFIRDHEGFDCEEFLKDMFIPRHYHAIEFSQDAITPLDFLSSVSWSSGLHHLLDHVSIDPIILMFGMLNGGPQWLTLRPTNELKPLLAAGFDYDARSYRVTPLQMAVFGFKHRWVRFLLEHGADPNYTDNPEGRVPFEKVLFIRKNGGRVGDGRGFALGFVGLRPLSILRRCLESPGASPWGVGDCKTILLSYGAEEGGVAADGWYGDPGVKWEAQ</sequence>
<dbReference type="SUPFAM" id="SSF48403">
    <property type="entry name" value="Ankyrin repeat"/>
    <property type="match status" value="1"/>
</dbReference>
<evidence type="ECO:0000313" key="3">
    <source>
        <dbReference type="Proteomes" id="UP000294003"/>
    </source>
</evidence>
<dbReference type="Pfam" id="PF00023">
    <property type="entry name" value="Ank"/>
    <property type="match status" value="1"/>
</dbReference>
<comment type="caution">
    <text evidence="2">The sequence shown here is derived from an EMBL/GenBank/DDBJ whole genome shotgun (WGS) entry which is preliminary data.</text>
</comment>
<protein>
    <submittedName>
        <fullName evidence="2">Uncharacterized protein</fullName>
    </submittedName>
</protein>
<name>A0ABY0HJA5_9PEZI</name>
<organism evidence="2 3">
    <name type="scientific">Monosporascus cannonballus</name>
    <dbReference type="NCBI Taxonomy" id="155416"/>
    <lineage>
        <taxon>Eukaryota</taxon>
        <taxon>Fungi</taxon>
        <taxon>Dikarya</taxon>
        <taxon>Ascomycota</taxon>
        <taxon>Pezizomycotina</taxon>
        <taxon>Sordariomycetes</taxon>
        <taxon>Xylariomycetidae</taxon>
        <taxon>Xylariales</taxon>
        <taxon>Xylariales incertae sedis</taxon>
        <taxon>Monosporascus</taxon>
    </lineage>
</organism>
<dbReference type="PROSITE" id="PS50088">
    <property type="entry name" value="ANK_REPEAT"/>
    <property type="match status" value="1"/>
</dbReference>
<dbReference type="InterPro" id="IPR002110">
    <property type="entry name" value="Ankyrin_rpt"/>
</dbReference>
<gene>
    <name evidence="2" type="ORF">DL762_000980</name>
</gene>
<dbReference type="Proteomes" id="UP000294003">
    <property type="component" value="Unassembled WGS sequence"/>
</dbReference>
<dbReference type="EMBL" id="QJNS01000016">
    <property type="protein sequence ID" value="RYO93775.1"/>
    <property type="molecule type" value="Genomic_DNA"/>
</dbReference>